<dbReference type="eggNOG" id="KOG1343">
    <property type="taxonomic scope" value="Eukaryota"/>
</dbReference>
<dbReference type="GeneID" id="8242622"/>
<name>C1E3Q7_MICCC</name>
<dbReference type="Proteomes" id="UP000002009">
    <property type="component" value="Chromosome 4"/>
</dbReference>
<dbReference type="KEGG" id="mis:MICPUN_108077"/>
<gene>
    <name evidence="1" type="ORF">MICPUN_108077</name>
</gene>
<dbReference type="AlphaFoldDB" id="C1E3Q7"/>
<evidence type="ECO:0000313" key="1">
    <source>
        <dbReference type="EMBL" id="ACO62979.1"/>
    </source>
</evidence>
<keyword evidence="2" id="KW-1185">Reference proteome</keyword>
<dbReference type="EMBL" id="CP001325">
    <property type="protein sequence ID" value="ACO62979.1"/>
    <property type="molecule type" value="Genomic_DNA"/>
</dbReference>
<dbReference type="InParanoid" id="C1E3Q7"/>
<protein>
    <submittedName>
        <fullName evidence="1">Uncharacterized protein</fullName>
    </submittedName>
</protein>
<reference evidence="1 2" key="1">
    <citation type="journal article" date="2009" name="Science">
        <title>Green evolution and dynamic adaptations revealed by genomes of the marine picoeukaryotes Micromonas.</title>
        <authorList>
            <person name="Worden A.Z."/>
            <person name="Lee J.H."/>
            <person name="Mock T."/>
            <person name="Rouze P."/>
            <person name="Simmons M.P."/>
            <person name="Aerts A.L."/>
            <person name="Allen A.E."/>
            <person name="Cuvelier M.L."/>
            <person name="Derelle E."/>
            <person name="Everett M.V."/>
            <person name="Foulon E."/>
            <person name="Grimwood J."/>
            <person name="Gundlach H."/>
            <person name="Henrissat B."/>
            <person name="Napoli C."/>
            <person name="McDonald S.M."/>
            <person name="Parker M.S."/>
            <person name="Rombauts S."/>
            <person name="Salamov A."/>
            <person name="Von Dassow P."/>
            <person name="Badger J.H."/>
            <person name="Coutinho P.M."/>
            <person name="Demir E."/>
            <person name="Dubchak I."/>
            <person name="Gentemann C."/>
            <person name="Eikrem W."/>
            <person name="Gready J.E."/>
            <person name="John U."/>
            <person name="Lanier W."/>
            <person name="Lindquist E.A."/>
            <person name="Lucas S."/>
            <person name="Mayer K.F."/>
            <person name="Moreau H."/>
            <person name="Not F."/>
            <person name="Otillar R."/>
            <person name="Panaud O."/>
            <person name="Pangilinan J."/>
            <person name="Paulsen I."/>
            <person name="Piegu B."/>
            <person name="Poliakov A."/>
            <person name="Robbens S."/>
            <person name="Schmutz J."/>
            <person name="Toulza E."/>
            <person name="Wyss T."/>
            <person name="Zelensky A."/>
            <person name="Zhou K."/>
            <person name="Armbrust E.V."/>
            <person name="Bhattacharya D."/>
            <person name="Goodenough U.W."/>
            <person name="Van de Peer Y."/>
            <person name="Grigoriev I.V."/>
        </authorList>
    </citation>
    <scope>NUCLEOTIDE SEQUENCE [LARGE SCALE GENOMIC DNA]</scope>
    <source>
        <strain evidence="2">RCC299 / NOUM17</strain>
    </source>
</reference>
<accession>C1E3Q7</accession>
<organism evidence="1 2">
    <name type="scientific">Micromonas commoda (strain RCC299 / NOUM17 / CCMP2709)</name>
    <name type="common">Picoplanktonic green alga</name>
    <dbReference type="NCBI Taxonomy" id="296587"/>
    <lineage>
        <taxon>Eukaryota</taxon>
        <taxon>Viridiplantae</taxon>
        <taxon>Chlorophyta</taxon>
        <taxon>Mamiellophyceae</taxon>
        <taxon>Mamiellales</taxon>
        <taxon>Mamiellaceae</taxon>
        <taxon>Micromonas</taxon>
    </lineage>
</organism>
<dbReference type="RefSeq" id="XP_002501721.1">
    <property type="nucleotide sequence ID" value="XM_002501675.1"/>
</dbReference>
<proteinExistence type="predicted"/>
<sequence>MPGSRDPTPPVASSLWMDVPYRLFFAHSSPTWAGGGVAFVDVTSLSPTLPTAFRLYRITLEQFNDVLAQENGMEPGAAGCRELTGDDAARLVRHWRTEASSLAATGPDEVMHAGTTGTTGPPAESRAPSELWYGYVKCVGVKANEPVLTFTCDADELSGFRSGDIPTNPPCEAYVDVIAAGLVQCGLGETEARGYLEARVEASMTSDAGAAAV</sequence>
<dbReference type="OrthoDB" id="424012at2759"/>
<dbReference type="STRING" id="296587.C1E3Q7"/>
<evidence type="ECO:0000313" key="2">
    <source>
        <dbReference type="Proteomes" id="UP000002009"/>
    </source>
</evidence>